<dbReference type="Gene3D" id="3.60.15.10">
    <property type="entry name" value="Ribonuclease Z/Hydroxyacylglutathione hydrolase-like"/>
    <property type="match status" value="1"/>
</dbReference>
<dbReference type="InterPro" id="IPR001279">
    <property type="entry name" value="Metallo-B-lactamas"/>
</dbReference>
<proteinExistence type="predicted"/>
<evidence type="ECO:0000256" key="1">
    <source>
        <dbReference type="ARBA" id="ARBA00022801"/>
    </source>
</evidence>
<evidence type="ECO:0000313" key="3">
    <source>
        <dbReference type="EMBL" id="SHO66658.1"/>
    </source>
</evidence>
<dbReference type="PANTHER" id="PTHR43546">
    <property type="entry name" value="UPF0173 METAL-DEPENDENT HYDROLASE MJ1163-RELATED"/>
    <property type="match status" value="1"/>
</dbReference>
<dbReference type="EMBL" id="FRXO01000007">
    <property type="protein sequence ID" value="SHO66658.1"/>
    <property type="molecule type" value="Genomic_DNA"/>
</dbReference>
<dbReference type="OrthoDB" id="9805728at2"/>
<dbReference type="PANTHER" id="PTHR43546:SF9">
    <property type="entry name" value="L-ASCORBATE-6-PHOSPHATE LACTONASE ULAG-RELATED"/>
    <property type="match status" value="1"/>
</dbReference>
<dbReference type="RefSeq" id="WP_073630742.1">
    <property type="nucleotide sequence ID" value="NZ_FRXO01000007.1"/>
</dbReference>
<dbReference type="SUPFAM" id="SSF56281">
    <property type="entry name" value="Metallo-hydrolase/oxidoreductase"/>
    <property type="match status" value="1"/>
</dbReference>
<dbReference type="Proteomes" id="UP000186406">
    <property type="component" value="Unassembled WGS sequence"/>
</dbReference>
<reference evidence="3 4" key="1">
    <citation type="submission" date="2016-12" db="EMBL/GenBank/DDBJ databases">
        <authorList>
            <person name="Song W.-J."/>
            <person name="Kurnit D.M."/>
        </authorList>
    </citation>
    <scope>NUCLEOTIDE SEQUENCE [LARGE SCALE GENOMIC DNA]</scope>
    <source>
        <strain evidence="3 4">DSM 19599</strain>
    </source>
</reference>
<dbReference type="InterPro" id="IPR050114">
    <property type="entry name" value="UPF0173_UPF0282_UlaG_hydrolase"/>
</dbReference>
<keyword evidence="1" id="KW-0378">Hydrolase</keyword>
<evidence type="ECO:0000259" key="2">
    <source>
        <dbReference type="Pfam" id="PF12706"/>
    </source>
</evidence>
<protein>
    <submittedName>
        <fullName evidence="3">L-ascorbate metabolism protein UlaG, beta-lactamase superfamily</fullName>
    </submittedName>
</protein>
<accession>A0A1M7ZP42</accession>
<dbReference type="STRING" id="1123029.SAMN02745172_03317"/>
<feature type="domain" description="Metallo-beta-lactamase" evidence="2">
    <location>
        <begin position="43"/>
        <end position="248"/>
    </location>
</feature>
<dbReference type="Pfam" id="PF12706">
    <property type="entry name" value="Lactamase_B_2"/>
    <property type="match status" value="1"/>
</dbReference>
<keyword evidence="4" id="KW-1185">Reference proteome</keyword>
<dbReference type="InterPro" id="IPR036866">
    <property type="entry name" value="RibonucZ/Hydroxyglut_hydro"/>
</dbReference>
<organism evidence="3 4">
    <name type="scientific">Pseudoxanthobacter soli DSM 19599</name>
    <dbReference type="NCBI Taxonomy" id="1123029"/>
    <lineage>
        <taxon>Bacteria</taxon>
        <taxon>Pseudomonadati</taxon>
        <taxon>Pseudomonadota</taxon>
        <taxon>Alphaproteobacteria</taxon>
        <taxon>Hyphomicrobiales</taxon>
        <taxon>Segnochrobactraceae</taxon>
        <taxon>Pseudoxanthobacter</taxon>
    </lineage>
</organism>
<name>A0A1M7ZP42_9HYPH</name>
<sequence>MPADLAVVAAAGPLAARLARPPAAGIALHWLGQAGFVLRSARRTVVIDPYLSDSLAEKYRGSARPHIRMMPPPVDIAGLGAVDLVLSTHQHTDHMDPGTLRPLAARHPDLRFVVPRAARAEAMTRTGTLEDRLVLLDAGETAEPVAGVRITAARAAHEALERDADGCHRFLGYLIEMEGVRVFHSGDTVPFEGQAEEVRALAPDIALLPVNGRSAGLLAAGVPGNLTLAESVALGAAAGVPAVVAHHYGLFDFNTADPADIDALAATAGPLRLLRARTDRDLVLTARP</sequence>
<gene>
    <name evidence="3" type="ORF">SAMN02745172_03317</name>
</gene>
<dbReference type="AlphaFoldDB" id="A0A1M7ZP42"/>
<dbReference type="GO" id="GO:0016787">
    <property type="term" value="F:hydrolase activity"/>
    <property type="evidence" value="ECO:0007669"/>
    <property type="project" value="UniProtKB-KW"/>
</dbReference>
<evidence type="ECO:0000313" key="4">
    <source>
        <dbReference type="Proteomes" id="UP000186406"/>
    </source>
</evidence>